<dbReference type="GO" id="GO:0016874">
    <property type="term" value="F:ligase activity"/>
    <property type="evidence" value="ECO:0007669"/>
    <property type="project" value="UniProtKB-KW"/>
</dbReference>
<protein>
    <submittedName>
        <fullName evidence="2">Phenylacetate--CoA ligase family protein</fullName>
    </submittedName>
</protein>
<dbReference type="InterPro" id="IPR000873">
    <property type="entry name" value="AMP-dep_synth/lig_dom"/>
</dbReference>
<sequence>MLHGPVRRDSEELQGRQALSSPQTLARLNDLLRSAIPLWTQRLPRSLEHAVSTHFDLLETRSPDERARAFFSELPNAVRAAQKLPAYAEGLGGVDPESVCTPQALEALPLLRKSELPALQAARPPFGGLSALPPSAFARLFQSPGPIFEPETDDRDPWGTGRAFHAAGVGAGDIVLNTLSYHLTPGGFFFDAGARRVGAAVIPAGPGNTEQQVQLVAAYRPTVFAGTPDFLNIVLDRAIAQDIDVSSIRRALLTGSALTPQLRDRFDGYGIDIFQSYATADVGLIAYESTSRDGLITSEHVHVEIIDPGTGRPAPEGSRGEVVVTKLDPERPLIRLALGDLSAWIPGLSSCGRTGRRIEGWLGRCDLATKVKGLFLRPEQLVTVKQRHDFIREITALVHIAGGREAITLNLYGDAISRPASDAARETFRSITRLDCGVCTFDIKEYINKSNLIEDIR</sequence>
<gene>
    <name evidence="2" type="ORF">D9R14_08675</name>
</gene>
<evidence type="ECO:0000313" key="2">
    <source>
        <dbReference type="EMBL" id="RLP79712.1"/>
    </source>
</evidence>
<dbReference type="Pfam" id="PF00501">
    <property type="entry name" value="AMP-binding"/>
    <property type="match status" value="1"/>
</dbReference>
<reference evidence="2 3" key="1">
    <citation type="submission" date="2018-10" db="EMBL/GenBank/DDBJ databases">
        <title>Xanthobacter tagetidis genome sequencing and assembly.</title>
        <authorList>
            <person name="Maclea K.S."/>
            <person name="Goen A.E."/>
            <person name="Fatima S.A."/>
        </authorList>
    </citation>
    <scope>NUCLEOTIDE SEQUENCE [LARGE SCALE GENOMIC DNA]</scope>
    <source>
        <strain evidence="2 3">ATCC 700314</strain>
    </source>
</reference>
<name>A0A3L7AK08_9HYPH</name>
<keyword evidence="3" id="KW-1185">Reference proteome</keyword>
<dbReference type="AlphaFoldDB" id="A0A3L7AK08"/>
<dbReference type="Proteomes" id="UP000269692">
    <property type="component" value="Unassembled WGS sequence"/>
</dbReference>
<proteinExistence type="predicted"/>
<dbReference type="InterPro" id="IPR042099">
    <property type="entry name" value="ANL_N_sf"/>
</dbReference>
<dbReference type="Gene3D" id="3.40.50.12780">
    <property type="entry name" value="N-terminal domain of ligase-like"/>
    <property type="match status" value="1"/>
</dbReference>
<keyword evidence="2" id="KW-0436">Ligase</keyword>
<dbReference type="PANTHER" id="PTHR43845">
    <property type="entry name" value="BLR5969 PROTEIN"/>
    <property type="match status" value="1"/>
</dbReference>
<comment type="caution">
    <text evidence="2">The sequence shown here is derived from an EMBL/GenBank/DDBJ whole genome shotgun (WGS) entry which is preliminary data.</text>
</comment>
<dbReference type="EMBL" id="RCTF01000005">
    <property type="protein sequence ID" value="RLP79712.1"/>
    <property type="molecule type" value="Genomic_DNA"/>
</dbReference>
<accession>A0A3L7AK08</accession>
<dbReference type="PANTHER" id="PTHR43845:SF1">
    <property type="entry name" value="BLR5969 PROTEIN"/>
    <property type="match status" value="1"/>
</dbReference>
<feature type="domain" description="AMP-dependent synthetase/ligase" evidence="1">
    <location>
        <begin position="167"/>
        <end position="325"/>
    </location>
</feature>
<dbReference type="OrthoDB" id="580775at2"/>
<organism evidence="2 3">
    <name type="scientific">Xanthobacter tagetidis</name>
    <dbReference type="NCBI Taxonomy" id="60216"/>
    <lineage>
        <taxon>Bacteria</taxon>
        <taxon>Pseudomonadati</taxon>
        <taxon>Pseudomonadota</taxon>
        <taxon>Alphaproteobacteria</taxon>
        <taxon>Hyphomicrobiales</taxon>
        <taxon>Xanthobacteraceae</taxon>
        <taxon>Xanthobacter</taxon>
    </lineage>
</organism>
<dbReference type="SUPFAM" id="SSF56801">
    <property type="entry name" value="Acetyl-CoA synthetase-like"/>
    <property type="match status" value="1"/>
</dbReference>
<evidence type="ECO:0000313" key="3">
    <source>
        <dbReference type="Proteomes" id="UP000269692"/>
    </source>
</evidence>
<evidence type="ECO:0000259" key="1">
    <source>
        <dbReference type="Pfam" id="PF00501"/>
    </source>
</evidence>